<name>A0A6G1HIX6_9PEZI</name>
<feature type="transmembrane region" description="Helical" evidence="1">
    <location>
        <begin position="211"/>
        <end position="231"/>
    </location>
</feature>
<dbReference type="EMBL" id="ML996711">
    <property type="protein sequence ID" value="KAF2395797.1"/>
    <property type="molecule type" value="Genomic_DNA"/>
</dbReference>
<dbReference type="PANTHER" id="PTHR37992:SF1">
    <property type="entry name" value="DUF1774-DOMAIN-CONTAINING PROTEIN"/>
    <property type="match status" value="1"/>
</dbReference>
<feature type="transmembrane region" description="Helical" evidence="1">
    <location>
        <begin position="154"/>
        <end position="173"/>
    </location>
</feature>
<protein>
    <submittedName>
        <fullName evidence="2">DUF1774-domain-containing protein</fullName>
    </submittedName>
</protein>
<organism evidence="2 3">
    <name type="scientific">Trichodelitschia bisporula</name>
    <dbReference type="NCBI Taxonomy" id="703511"/>
    <lineage>
        <taxon>Eukaryota</taxon>
        <taxon>Fungi</taxon>
        <taxon>Dikarya</taxon>
        <taxon>Ascomycota</taxon>
        <taxon>Pezizomycotina</taxon>
        <taxon>Dothideomycetes</taxon>
        <taxon>Dothideomycetes incertae sedis</taxon>
        <taxon>Phaeotrichales</taxon>
        <taxon>Phaeotrichaceae</taxon>
        <taxon>Trichodelitschia</taxon>
    </lineage>
</organism>
<feature type="transmembrane region" description="Helical" evidence="1">
    <location>
        <begin position="65"/>
        <end position="85"/>
    </location>
</feature>
<feature type="transmembrane region" description="Helical" evidence="1">
    <location>
        <begin position="238"/>
        <end position="257"/>
    </location>
</feature>
<dbReference type="Pfam" id="PF08611">
    <property type="entry name" value="DUF1774"/>
    <property type="match status" value="1"/>
</dbReference>
<evidence type="ECO:0000313" key="2">
    <source>
        <dbReference type="EMBL" id="KAF2395797.1"/>
    </source>
</evidence>
<gene>
    <name evidence="2" type="ORF">EJ06DRAFT_534723</name>
</gene>
<dbReference type="Proteomes" id="UP000799640">
    <property type="component" value="Unassembled WGS sequence"/>
</dbReference>
<keyword evidence="1" id="KW-0812">Transmembrane</keyword>
<dbReference type="AlphaFoldDB" id="A0A6G1HIX6"/>
<reference evidence="2" key="1">
    <citation type="journal article" date="2020" name="Stud. Mycol.">
        <title>101 Dothideomycetes genomes: a test case for predicting lifestyles and emergence of pathogens.</title>
        <authorList>
            <person name="Haridas S."/>
            <person name="Albert R."/>
            <person name="Binder M."/>
            <person name="Bloem J."/>
            <person name="Labutti K."/>
            <person name="Salamov A."/>
            <person name="Andreopoulos B."/>
            <person name="Baker S."/>
            <person name="Barry K."/>
            <person name="Bills G."/>
            <person name="Bluhm B."/>
            <person name="Cannon C."/>
            <person name="Castanera R."/>
            <person name="Culley D."/>
            <person name="Daum C."/>
            <person name="Ezra D."/>
            <person name="Gonzalez J."/>
            <person name="Henrissat B."/>
            <person name="Kuo A."/>
            <person name="Liang C."/>
            <person name="Lipzen A."/>
            <person name="Lutzoni F."/>
            <person name="Magnuson J."/>
            <person name="Mondo S."/>
            <person name="Nolan M."/>
            <person name="Ohm R."/>
            <person name="Pangilinan J."/>
            <person name="Park H.-J."/>
            <person name="Ramirez L."/>
            <person name="Alfaro M."/>
            <person name="Sun H."/>
            <person name="Tritt A."/>
            <person name="Yoshinaga Y."/>
            <person name="Zwiers L.-H."/>
            <person name="Turgeon B."/>
            <person name="Goodwin S."/>
            <person name="Spatafora J."/>
            <person name="Crous P."/>
            <person name="Grigoriev I."/>
        </authorList>
    </citation>
    <scope>NUCLEOTIDE SEQUENCE</scope>
    <source>
        <strain evidence="2">CBS 262.69</strain>
    </source>
</reference>
<dbReference type="OrthoDB" id="3342455at2759"/>
<keyword evidence="1" id="KW-1133">Transmembrane helix</keyword>
<dbReference type="InterPro" id="IPR013920">
    <property type="entry name" value="DUF1774_fun"/>
</dbReference>
<keyword evidence="1" id="KW-0472">Membrane</keyword>
<accession>A0A6G1HIX6</accession>
<evidence type="ECO:0000256" key="1">
    <source>
        <dbReference type="SAM" id="Phobius"/>
    </source>
</evidence>
<proteinExistence type="predicted"/>
<feature type="transmembrane region" description="Helical" evidence="1">
    <location>
        <begin position="126"/>
        <end position="148"/>
    </location>
</feature>
<feature type="transmembrane region" description="Helical" evidence="1">
    <location>
        <begin position="22"/>
        <end position="44"/>
    </location>
</feature>
<feature type="transmembrane region" description="Helical" evidence="1">
    <location>
        <begin position="185"/>
        <end position="205"/>
    </location>
</feature>
<keyword evidence="3" id="KW-1185">Reference proteome</keyword>
<sequence length="285" mass="32221">MDHVRNANPFTSQSSYSRGSVLAWRIVTPVSWLILVITSIYYSATKPHEGKYSRHTIWGQNSHRHTPFALNSVIASLYWIALYILQVPYLSSLFKEDNTLPLTLASHFTAHNLLTFGFIHLWCRSYFWWALLLVIINWFNLTFAYFRYPKTPRVTHVAIIAGPLAWAFVSLYWDGAAAVHSHHTAARIVANVFLWTWLVYGAFYIVAFKDWAMGFALSILAAALGVGQFFTAIIALQWIFAFTIMAVLFVASLPVAAPGVFGGDVFKRGEVVSEDRERAPLLAEP</sequence>
<dbReference type="PANTHER" id="PTHR37992">
    <property type="entry name" value="EXPRESSED PROTEIN"/>
    <property type="match status" value="1"/>
</dbReference>
<evidence type="ECO:0000313" key="3">
    <source>
        <dbReference type="Proteomes" id="UP000799640"/>
    </source>
</evidence>